<feature type="coiled-coil region" evidence="4">
    <location>
        <begin position="336"/>
        <end position="384"/>
    </location>
</feature>
<dbReference type="Pfam" id="PF13476">
    <property type="entry name" value="AAA_23"/>
    <property type="match status" value="1"/>
</dbReference>
<dbReference type="InterPro" id="IPR038729">
    <property type="entry name" value="Rad50/SbcC_AAA"/>
</dbReference>
<evidence type="ECO:0000256" key="3">
    <source>
        <dbReference type="ARBA" id="ARBA00013368"/>
    </source>
</evidence>
<evidence type="ECO:0000256" key="4">
    <source>
        <dbReference type="SAM" id="Coils"/>
    </source>
</evidence>
<protein>
    <recommendedName>
        <fullName evidence="3">Nuclease SbcCD subunit C</fullName>
    </recommendedName>
</protein>
<dbReference type="PANTHER" id="PTHR32114:SF2">
    <property type="entry name" value="ABC TRANSPORTER ABCH.3"/>
    <property type="match status" value="1"/>
</dbReference>
<proteinExistence type="inferred from homology"/>
<dbReference type="GO" id="GO:0006302">
    <property type="term" value="P:double-strand break repair"/>
    <property type="evidence" value="ECO:0007669"/>
    <property type="project" value="InterPro"/>
</dbReference>
<feature type="coiled-coil region" evidence="4">
    <location>
        <begin position="491"/>
        <end position="532"/>
    </location>
</feature>
<dbReference type="Proteomes" id="UP000619260">
    <property type="component" value="Unassembled WGS sequence"/>
</dbReference>
<dbReference type="Pfam" id="PF13558">
    <property type="entry name" value="SbcC_Walker_B"/>
    <property type="match status" value="1"/>
</dbReference>
<comment type="subunit">
    <text evidence="2">Heterodimer of SbcC and SbcD.</text>
</comment>
<dbReference type="RefSeq" id="WP_203900510.1">
    <property type="nucleotide sequence ID" value="NZ_BOPF01000013.1"/>
</dbReference>
<dbReference type="SUPFAM" id="SSF52540">
    <property type="entry name" value="P-loop containing nucleoside triphosphate hydrolases"/>
    <property type="match status" value="1"/>
</dbReference>
<comment type="similarity">
    <text evidence="1">Belongs to the SMC family. SbcC subfamily.</text>
</comment>
<evidence type="ECO:0000256" key="2">
    <source>
        <dbReference type="ARBA" id="ARBA00011322"/>
    </source>
</evidence>
<dbReference type="PANTHER" id="PTHR32114">
    <property type="entry name" value="ABC TRANSPORTER ABCH.3"/>
    <property type="match status" value="1"/>
</dbReference>
<name>A0A8J3YND1_9ACTN</name>
<organism evidence="6 7">
    <name type="scientific">Virgisporangium aliadipatigenens</name>
    <dbReference type="NCBI Taxonomy" id="741659"/>
    <lineage>
        <taxon>Bacteria</taxon>
        <taxon>Bacillati</taxon>
        <taxon>Actinomycetota</taxon>
        <taxon>Actinomycetes</taxon>
        <taxon>Micromonosporales</taxon>
        <taxon>Micromonosporaceae</taxon>
        <taxon>Virgisporangium</taxon>
    </lineage>
</organism>
<reference evidence="6" key="1">
    <citation type="submission" date="2021-01" db="EMBL/GenBank/DDBJ databases">
        <title>Whole genome shotgun sequence of Virgisporangium aliadipatigenens NBRC 105644.</title>
        <authorList>
            <person name="Komaki H."/>
            <person name="Tamura T."/>
        </authorList>
    </citation>
    <scope>NUCLEOTIDE SEQUENCE</scope>
    <source>
        <strain evidence="6">NBRC 105644</strain>
    </source>
</reference>
<evidence type="ECO:0000313" key="7">
    <source>
        <dbReference type="Proteomes" id="UP000619260"/>
    </source>
</evidence>
<dbReference type="EMBL" id="BOPF01000013">
    <property type="protein sequence ID" value="GIJ46986.1"/>
    <property type="molecule type" value="Genomic_DNA"/>
</dbReference>
<gene>
    <name evidence="6" type="ORF">Val02_38720</name>
</gene>
<accession>A0A8J3YND1</accession>
<keyword evidence="4" id="KW-0175">Coiled coil</keyword>
<evidence type="ECO:0000259" key="5">
    <source>
        <dbReference type="Pfam" id="PF13476"/>
    </source>
</evidence>
<feature type="domain" description="Rad50/SbcC-type AAA" evidence="5">
    <location>
        <begin position="5"/>
        <end position="192"/>
    </location>
</feature>
<dbReference type="Gene3D" id="3.40.50.300">
    <property type="entry name" value="P-loop containing nucleotide triphosphate hydrolases"/>
    <property type="match status" value="2"/>
</dbReference>
<keyword evidence="7" id="KW-1185">Reference proteome</keyword>
<dbReference type="GO" id="GO:0016887">
    <property type="term" value="F:ATP hydrolysis activity"/>
    <property type="evidence" value="ECO:0007669"/>
    <property type="project" value="InterPro"/>
</dbReference>
<dbReference type="AlphaFoldDB" id="A0A8J3YND1"/>
<comment type="caution">
    <text evidence="6">The sequence shown here is derived from an EMBL/GenBank/DDBJ whole genome shotgun (WGS) entry which is preliminary data.</text>
</comment>
<evidence type="ECO:0000313" key="6">
    <source>
        <dbReference type="EMBL" id="GIJ46986.1"/>
    </source>
</evidence>
<sequence length="838" mass="88414">MRPLRLDLAGFTVFREPTTVDFTDTDFFALVGPTGSGKSTVLDAICFALYGTVPRWGDRRAIANALAPSTAEARVRLAFESGGVRYILTRVVRRDTRGAVSTKQAGLEALPAGFDLSRLDAGLSTEDLGAVLAGTPSEVDEAVADVVGLPYEQFTKCVVLPQGEFAAFLHAKPAERQKILVNLLGLEVYGRIRERANALAGEAEAQLKATDTHLASYVDATPEAREQAAGRVDAARALAAEVDAARPALAEAQRTAGAAVEALTALDAELARLARVRRPSDVDTLAAAAVAARLATAQSGAVLTEAEEREEKLRAELADGGDPTALRRLLDAHRLRASLRAEAESLAAVLDGAQREHDAAAKAVERARAEATAATADLEAAREAYQAALALDRAAELRPHLVEGEPCPVCTQPVTTLPPAAESAAAAAAKQAGVVARKKSDAAAQRLAERDSALRAFDRNVAAARAKADDVAVRLSTVEGQLDGAPAPEAIERTLSTLDRLRQQCEKAGTEVRKAREAARAAQRRAESAEHAVRDAWRAFDAARDAVAPFGPPPADRDDLSVAWTALAAWASAEADSRRGARAARQAEVHAGEAAVVAARDRLRALFQVAGMPGPSERGAGPTGDDLGGDAFARAAAVAVERADAAHRRITERLAEAADLRERRAGYERDAQVAKTLAGHLRADRFERWLLSEALDALVEGASGILRELSGGQYDLGHDKGEFFVVDHHDAGLRRAVRTLSGGETFQASLALALALSEQLAGMSTGTASLESIVLDEGFGTLDAATLDTVAATLENLAAKGDRMVGVVTHVGALAERIPVRFEVSRDTRTARVERVSL</sequence>
<evidence type="ECO:0000256" key="1">
    <source>
        <dbReference type="ARBA" id="ARBA00006930"/>
    </source>
</evidence>
<dbReference type="InterPro" id="IPR027417">
    <property type="entry name" value="P-loop_NTPase"/>
</dbReference>